<evidence type="ECO:0000313" key="1">
    <source>
        <dbReference type="EMBL" id="CBH75586.1"/>
    </source>
</evidence>
<name>E6PGJ8_9ZZZZ</name>
<accession>E6PGJ8</accession>
<evidence type="ECO:0008006" key="2">
    <source>
        <dbReference type="Google" id="ProtNLM"/>
    </source>
</evidence>
<reference evidence="1" key="1">
    <citation type="submission" date="2009-10" db="EMBL/GenBank/DDBJ databases">
        <title>Diversity of trophic interactions inside an arsenic-rich microbial ecosystem.</title>
        <authorList>
            <person name="Bertin P.N."/>
            <person name="Heinrich-Salmeron A."/>
            <person name="Pelletier E."/>
            <person name="Goulhen-Chollet F."/>
            <person name="Arsene-Ploetze F."/>
            <person name="Gallien S."/>
            <person name="Calteau A."/>
            <person name="Vallenet D."/>
            <person name="Casiot C."/>
            <person name="Chane-Woon-Ming B."/>
            <person name="Giloteaux L."/>
            <person name="Barakat M."/>
            <person name="Bonnefoy V."/>
            <person name="Bruneel O."/>
            <person name="Chandler M."/>
            <person name="Cleiss J."/>
            <person name="Duran R."/>
            <person name="Elbaz-Poulichet F."/>
            <person name="Fonknechten N."/>
            <person name="Lauga B."/>
            <person name="Mornico D."/>
            <person name="Ortet P."/>
            <person name="Schaeffer C."/>
            <person name="Siguier P."/>
            <person name="Alexander Thil Smith A."/>
            <person name="Van Dorsselaer A."/>
            <person name="Weissenbach J."/>
            <person name="Medigue C."/>
            <person name="Le Paslier D."/>
        </authorList>
    </citation>
    <scope>NUCLEOTIDE SEQUENCE</scope>
</reference>
<protein>
    <recommendedName>
        <fullName evidence="2">Phasin protein</fullName>
    </recommendedName>
</protein>
<organism evidence="1">
    <name type="scientific">mine drainage metagenome</name>
    <dbReference type="NCBI Taxonomy" id="410659"/>
    <lineage>
        <taxon>unclassified sequences</taxon>
        <taxon>metagenomes</taxon>
        <taxon>ecological metagenomes</taxon>
    </lineage>
</organism>
<dbReference type="AlphaFoldDB" id="E6PGJ8"/>
<gene>
    <name evidence="1" type="ORF">CARN1_2555</name>
</gene>
<dbReference type="EMBL" id="CABL01000012">
    <property type="protein sequence ID" value="CBH75586.1"/>
    <property type="molecule type" value="Genomic_DNA"/>
</dbReference>
<comment type="caution">
    <text evidence="1">The sequence shown here is derived from an EMBL/GenBank/DDBJ whole genome shotgun (WGS) entry which is preliminary data.</text>
</comment>
<sequence length="108" mass="11824">MSNDFTKTLNKMQGEALDLVKKAQDANVESLRQMREMIGQIPTTMQIPSIESLPSATKSIELGFEFAGKFLELRKAYALQLAEIFTAAQKEATEATVRVAKAATASVN</sequence>
<proteinExistence type="predicted"/>